<dbReference type="PANTHER" id="PTHR23030:SF30">
    <property type="entry name" value="TYROSINE-PROTEIN PHOSPHATASE NON-RECEPTOR TYPE 23"/>
    <property type="match status" value="1"/>
</dbReference>
<organism evidence="8 9">
    <name type="scientific">Cyclocybe aegerita</name>
    <name type="common">Black poplar mushroom</name>
    <name type="synonym">Agrocybe aegerita</name>
    <dbReference type="NCBI Taxonomy" id="1973307"/>
    <lineage>
        <taxon>Eukaryota</taxon>
        <taxon>Fungi</taxon>
        <taxon>Dikarya</taxon>
        <taxon>Basidiomycota</taxon>
        <taxon>Agaricomycotina</taxon>
        <taxon>Agaricomycetes</taxon>
        <taxon>Agaricomycetidae</taxon>
        <taxon>Agaricales</taxon>
        <taxon>Agaricineae</taxon>
        <taxon>Bolbitiaceae</taxon>
        <taxon>Cyclocybe</taxon>
    </lineage>
</organism>
<dbReference type="PANTHER" id="PTHR23030">
    <property type="entry name" value="PCD6 INTERACTING PROTEIN-RELATED"/>
    <property type="match status" value="1"/>
</dbReference>
<evidence type="ECO:0000256" key="5">
    <source>
        <dbReference type="ARBA" id="ARBA00041284"/>
    </source>
</evidence>
<dbReference type="Gene3D" id="1.25.40.280">
    <property type="entry name" value="alix/aip1 like domains"/>
    <property type="match status" value="1"/>
</dbReference>
<evidence type="ECO:0000313" key="9">
    <source>
        <dbReference type="Proteomes" id="UP000467700"/>
    </source>
</evidence>
<feature type="compositionally biased region" description="Low complexity" evidence="6">
    <location>
        <begin position="1006"/>
        <end position="1020"/>
    </location>
</feature>
<dbReference type="InterPro" id="IPR004328">
    <property type="entry name" value="BRO1_dom"/>
</dbReference>
<dbReference type="Pfam" id="PF13949">
    <property type="entry name" value="ALIX_LYPXL_bnd"/>
    <property type="match status" value="1"/>
</dbReference>
<keyword evidence="4" id="KW-0967">Endosome</keyword>
<dbReference type="EMBL" id="CACVBS010000053">
    <property type="protein sequence ID" value="CAA7266283.1"/>
    <property type="molecule type" value="Genomic_DNA"/>
</dbReference>
<dbReference type="GO" id="GO:0043328">
    <property type="term" value="P:protein transport to vacuole involved in ubiquitin-dependent protein catabolic process via the multivesicular body sorting pathway"/>
    <property type="evidence" value="ECO:0007669"/>
    <property type="project" value="TreeGrafter"/>
</dbReference>
<evidence type="ECO:0000259" key="7">
    <source>
        <dbReference type="PROSITE" id="PS51180"/>
    </source>
</evidence>
<accession>A0A8S0XMM0</accession>
<gene>
    <name evidence="8" type="ORF">AAE3_LOCUS8487</name>
</gene>
<keyword evidence="3" id="KW-0963">Cytoplasm</keyword>
<feature type="compositionally biased region" description="Low complexity" evidence="6">
    <location>
        <begin position="902"/>
        <end position="922"/>
    </location>
</feature>
<dbReference type="CDD" id="cd09237">
    <property type="entry name" value="V_ScBro1_like"/>
    <property type="match status" value="1"/>
</dbReference>
<dbReference type="Gene3D" id="1.20.120.560">
    <property type="entry name" value="alix/aip1 in complex with the ypdl late domain"/>
    <property type="match status" value="1"/>
</dbReference>
<proteinExistence type="predicted"/>
<dbReference type="GO" id="GO:0005768">
    <property type="term" value="C:endosome"/>
    <property type="evidence" value="ECO:0007669"/>
    <property type="project" value="UniProtKB-SubCell"/>
</dbReference>
<reference evidence="8 9" key="1">
    <citation type="submission" date="2020-01" db="EMBL/GenBank/DDBJ databases">
        <authorList>
            <person name="Gupta K D."/>
        </authorList>
    </citation>
    <scope>NUCLEOTIDE SEQUENCE [LARGE SCALE GENOMIC DNA]</scope>
</reference>
<dbReference type="SMART" id="SM01041">
    <property type="entry name" value="BRO1"/>
    <property type="match status" value="1"/>
</dbReference>
<dbReference type="OrthoDB" id="2141925at2759"/>
<feature type="region of interest" description="Disordered" evidence="6">
    <location>
        <begin position="795"/>
        <end position="1035"/>
    </location>
</feature>
<dbReference type="PROSITE" id="PS51180">
    <property type="entry name" value="BRO1"/>
    <property type="match status" value="1"/>
</dbReference>
<name>A0A8S0XMM0_CYCAE</name>
<dbReference type="Gene3D" id="1.20.140.50">
    <property type="entry name" value="alix/aip1 like domains"/>
    <property type="match status" value="1"/>
</dbReference>
<comment type="caution">
    <text evidence="8">The sequence shown here is derived from an EMBL/GenBank/DDBJ whole genome shotgun (WGS) entry which is preliminary data.</text>
</comment>
<dbReference type="AlphaFoldDB" id="A0A8S0XMM0"/>
<feature type="compositionally biased region" description="Low complexity" evidence="6">
    <location>
        <begin position="808"/>
        <end position="821"/>
    </location>
</feature>
<evidence type="ECO:0000256" key="1">
    <source>
        <dbReference type="ARBA" id="ARBA00004177"/>
    </source>
</evidence>
<keyword evidence="9" id="KW-1185">Reference proteome</keyword>
<dbReference type="Pfam" id="PF03097">
    <property type="entry name" value="BRO1"/>
    <property type="match status" value="1"/>
</dbReference>
<evidence type="ECO:0000256" key="4">
    <source>
        <dbReference type="ARBA" id="ARBA00022753"/>
    </source>
</evidence>
<protein>
    <recommendedName>
        <fullName evidence="5">BRO domain-containing protein 1</fullName>
    </recommendedName>
</protein>
<evidence type="ECO:0000256" key="6">
    <source>
        <dbReference type="SAM" id="MobiDB-lite"/>
    </source>
</evidence>
<dbReference type="Proteomes" id="UP000467700">
    <property type="component" value="Unassembled WGS sequence"/>
</dbReference>
<comment type="subcellular location">
    <subcellularLocation>
        <location evidence="2">Cytoplasm</location>
    </subcellularLocation>
    <subcellularLocation>
        <location evidence="1">Endosome</location>
    </subcellularLocation>
</comment>
<evidence type="ECO:0000256" key="3">
    <source>
        <dbReference type="ARBA" id="ARBA00022490"/>
    </source>
</evidence>
<dbReference type="InterPro" id="IPR038499">
    <property type="entry name" value="BRO1_sf"/>
</dbReference>
<feature type="domain" description="BRO1" evidence="7">
    <location>
        <begin position="6"/>
        <end position="406"/>
    </location>
</feature>
<evidence type="ECO:0000313" key="8">
    <source>
        <dbReference type="EMBL" id="CAA7266283.1"/>
    </source>
</evidence>
<dbReference type="CDD" id="cd09242">
    <property type="entry name" value="BRO1_ScBro1_like"/>
    <property type="match status" value="1"/>
</dbReference>
<feature type="compositionally biased region" description="Low complexity" evidence="6">
    <location>
        <begin position="983"/>
        <end position="999"/>
    </location>
</feature>
<sequence length="1035" mass="114790">MAHQSPMISIPRKTTQEVDWTTPIRNLIAQSYGENPDNYAAECPSLQRCRQDAVRGAGSDLTARDLLYKYFGQLELLELRFSEIRVNFPWHDAFTNKLITQTSIAYEKASILFQIASTHSAIAASQSRSDPEGLKRAFYYFRACAGMLTYINENFLHAPSTDLSREVVKFLINIILAQATEVFFEKCTDEKKSNALVSKIASQAASMYTSLTEEVKEFMGKGIFDRNWVTLLQIKAKYFSSLSQYYRGLADNTSGKHGDALVRFTQAETLAKDAYRTASSFGAMFVSNMSPNLPPDAGTSISERLKAHQVICVDKKAEATRENDLIYNAILPAFESLPNIEKTAVATPVHIHEIYGTPEVQKTIGQDIFIHLIPLSVHESASVYSEEKAKLVRGEVEKAEGAEGEARSALDGLGVKAGLVRYKAIAEGDVAGGDEVPLDVRRWKEDITVIEEREGVEGLIRDLGRLKTSVQQELEGVSRDLETETRDCEVLRVKYEHLWTQPPSATLTKSLRQDLKSHFGSLEAAAVSDGQVATLWDSVKADIALLLSPQIEQLFSERGGSKPENLLDLDVGSETDDAKERAKIREYVDEIEERLKRLDLISKERGEVLKDLKDKIQSDDVSHLLLLNRRNTGIEPTLFAAELEKFRPYQQRLASTVHHQEVALQEVGTLWKGLKDLAGRGAGARKWEEREKRKKDTIRRFSRARDGYMEVRDGLAKGLQFYTELTDLASRLRSNVRSFVSERTAEREALVAKLETEKRLSVSAASLPLAAKPPVPPPPQHHSRLSLDNAFASMNLRDTPQSPPLPPQQHQQQPWQVQASSPIPPPPGSNQHYTPPAPSPYGSLQQNQSPYASAPPPSQQSSHYPGGIQTYGSGQYTSPPPPAPQQQQQSSFLPPPPPRPPTHSSSYPSPSAPASDPYASLAMFNPTPSSVPSQPLAPSPPQTGPGYNYYSPRSQQPPQPPQQNGYEGGGSMLPLPPPPPPQQHQYHYQQQPQQQQTTGYPPPAPQQQQQPQYGGYQGQPSPNSYAPAGYQSYGR</sequence>
<dbReference type="InterPro" id="IPR025304">
    <property type="entry name" value="ALIX_V_dom"/>
</dbReference>
<evidence type="ECO:0000256" key="2">
    <source>
        <dbReference type="ARBA" id="ARBA00004496"/>
    </source>
</evidence>